<evidence type="ECO:0000313" key="3">
    <source>
        <dbReference type="Proteomes" id="UP000812966"/>
    </source>
</evidence>
<reference evidence="2" key="1">
    <citation type="submission" date="2020-04" db="EMBL/GenBank/DDBJ databases">
        <title>Analysis of mating type loci in Filobasidium floriforme.</title>
        <authorList>
            <person name="Nowrousian M."/>
        </authorList>
    </citation>
    <scope>NUCLEOTIDE SEQUENCE</scope>
    <source>
        <strain evidence="2">CBS 6242</strain>
    </source>
</reference>
<feature type="compositionally biased region" description="Acidic residues" evidence="1">
    <location>
        <begin position="318"/>
        <end position="328"/>
    </location>
</feature>
<protein>
    <submittedName>
        <fullName evidence="2">Uncharacterized protein</fullName>
    </submittedName>
</protein>
<accession>A0A8K0JF87</accession>
<comment type="caution">
    <text evidence="2">The sequence shown here is derived from an EMBL/GenBank/DDBJ whole genome shotgun (WGS) entry which is preliminary data.</text>
</comment>
<keyword evidence="3" id="KW-1185">Reference proteome</keyword>
<feature type="region of interest" description="Disordered" evidence="1">
    <location>
        <begin position="1"/>
        <end position="24"/>
    </location>
</feature>
<evidence type="ECO:0000313" key="2">
    <source>
        <dbReference type="EMBL" id="KAG7528305.1"/>
    </source>
</evidence>
<name>A0A8K0JF87_9TREE</name>
<proteinExistence type="predicted"/>
<sequence length="328" mass="36128">MTEEQEASRPVKMTMGDQRSGTPQHRLHLLSHSDQPTALQAVRRAIDQRSSPGSNITSKQVTERSRQEMILPLRHAFPCIEHESEIKVKQGHDKSQGFSADSRMDQLEIRRKISIVLACWPTVVAILCPESDHAEREAMAGERQTEVFEAWGLEGPGGVDTDMKRFHIGVIETIALEMPADDALKALGEAKQARVNRSSNPDDEIASDYCDRKGGRNKGLGLKLSKRDESSQKVDLASQCSQTDENNRPMMIGDESTAASDDEISEQTMGTQRPARGDSITPEPLDSNEQSGDPGSPVDGVTYSGGVEGEERYTSDTEMLDCDSQEEQ</sequence>
<dbReference type="AlphaFoldDB" id="A0A8K0JF87"/>
<dbReference type="EMBL" id="JABELV010000191">
    <property type="protein sequence ID" value="KAG7528305.1"/>
    <property type="molecule type" value="Genomic_DNA"/>
</dbReference>
<feature type="region of interest" description="Disordered" evidence="1">
    <location>
        <begin position="217"/>
        <end position="328"/>
    </location>
</feature>
<dbReference type="Proteomes" id="UP000812966">
    <property type="component" value="Unassembled WGS sequence"/>
</dbReference>
<gene>
    <name evidence="2" type="ORF">FFLO_06245</name>
</gene>
<evidence type="ECO:0000256" key="1">
    <source>
        <dbReference type="SAM" id="MobiDB-lite"/>
    </source>
</evidence>
<organism evidence="2 3">
    <name type="scientific">Filobasidium floriforme</name>
    <dbReference type="NCBI Taxonomy" id="5210"/>
    <lineage>
        <taxon>Eukaryota</taxon>
        <taxon>Fungi</taxon>
        <taxon>Dikarya</taxon>
        <taxon>Basidiomycota</taxon>
        <taxon>Agaricomycotina</taxon>
        <taxon>Tremellomycetes</taxon>
        <taxon>Filobasidiales</taxon>
        <taxon>Filobasidiaceae</taxon>
        <taxon>Filobasidium</taxon>
    </lineage>
</organism>